<gene>
    <name evidence="1" type="ORF">SAMN06297397_0249</name>
</gene>
<evidence type="ECO:0000313" key="1">
    <source>
        <dbReference type="EMBL" id="SMC35916.1"/>
    </source>
</evidence>
<accession>A0AC61PHM6</accession>
<dbReference type="EMBL" id="FWXZ01000001">
    <property type="protein sequence ID" value="SMC35916.1"/>
    <property type="molecule type" value="Genomic_DNA"/>
</dbReference>
<protein>
    <submittedName>
        <fullName evidence="1">Aspartate racemase</fullName>
    </submittedName>
</protein>
<name>A0AC61PHM6_9FIRM</name>
<sequence>MKKIGLVGGTGPESTLMYYRELNTRIDRMTGGKAMPDIAIESVNFRRAWEYVEKGQYDLLVDYLAEKISCLEAGGAEVISLTAGTMHIVMDDLLKKTKADLVSIPRAVCREAQRRGYRRIGLLGTIFTMEKDYMKTDLREAGIEVIIPEKADRELIAKRILEELENGIVKESTLNEFQAIIRKMQEQDGIEAVVLGCTELPMILNEGNCPAAVLDSVEIHIEELIRISIGDGNQ</sequence>
<reference evidence="1" key="1">
    <citation type="submission" date="2017-04" db="EMBL/GenBank/DDBJ databases">
        <authorList>
            <person name="Varghese N."/>
            <person name="Submissions S."/>
        </authorList>
    </citation>
    <scope>NUCLEOTIDE SEQUENCE</scope>
    <source>
        <strain evidence="1">WTE2008</strain>
    </source>
</reference>
<organism evidence="1 2">
    <name type="scientific">Aristaeella lactis</name>
    <dbReference type="NCBI Taxonomy" id="3046383"/>
    <lineage>
        <taxon>Bacteria</taxon>
        <taxon>Bacillati</taxon>
        <taxon>Bacillota</taxon>
        <taxon>Clostridia</taxon>
        <taxon>Eubacteriales</taxon>
        <taxon>Aristaeellaceae</taxon>
        <taxon>Aristaeella</taxon>
    </lineage>
</organism>
<dbReference type="Proteomes" id="UP000192328">
    <property type="component" value="Unassembled WGS sequence"/>
</dbReference>
<evidence type="ECO:0000313" key="2">
    <source>
        <dbReference type="Proteomes" id="UP000192328"/>
    </source>
</evidence>
<keyword evidence="2" id="KW-1185">Reference proteome</keyword>
<comment type="caution">
    <text evidence="1">The sequence shown here is derived from an EMBL/GenBank/DDBJ whole genome shotgun (WGS) entry which is preliminary data.</text>
</comment>
<proteinExistence type="predicted"/>